<organism evidence="1 2">
    <name type="scientific">Nocardioides ginsengisoli</name>
    <dbReference type="NCBI Taxonomy" id="363868"/>
    <lineage>
        <taxon>Bacteria</taxon>
        <taxon>Bacillati</taxon>
        <taxon>Actinomycetota</taxon>
        <taxon>Actinomycetes</taxon>
        <taxon>Propionibacteriales</taxon>
        <taxon>Nocardioidaceae</taxon>
        <taxon>Nocardioides</taxon>
    </lineage>
</organism>
<evidence type="ECO:0008006" key="3">
    <source>
        <dbReference type="Google" id="ProtNLM"/>
    </source>
</evidence>
<evidence type="ECO:0000313" key="2">
    <source>
        <dbReference type="Proteomes" id="UP001597229"/>
    </source>
</evidence>
<accession>A0ABW3W0Y3</accession>
<dbReference type="SUPFAM" id="SSF52540">
    <property type="entry name" value="P-loop containing nucleoside triphosphate hydrolases"/>
    <property type="match status" value="1"/>
</dbReference>
<keyword evidence="2" id="KW-1185">Reference proteome</keyword>
<protein>
    <recommendedName>
        <fullName evidence="3">ABC transporter ATP-binding protein</fullName>
    </recommendedName>
</protein>
<dbReference type="Gene3D" id="3.40.50.300">
    <property type="entry name" value="P-loop containing nucleotide triphosphate hydrolases"/>
    <property type="match status" value="1"/>
</dbReference>
<dbReference type="EMBL" id="JBHTLX010000016">
    <property type="protein sequence ID" value="MFD1248482.1"/>
    <property type="molecule type" value="Genomic_DNA"/>
</dbReference>
<gene>
    <name evidence="1" type="ORF">ACFQ3F_11855</name>
</gene>
<dbReference type="RefSeq" id="WP_367917994.1">
    <property type="nucleotide sequence ID" value="NZ_BAABAC010000006.1"/>
</dbReference>
<sequence>MTTPEPQPDPIPTPPPPPPRLQLMAGTVDGLLAPTTVELIPGEVVVAVGRPGHGNVALALALAGRLELTAGSVRLGGDPAPALRQRAVVLVDVPGVTEPDDAVPFRVIVGEELAMAGRPAGPGATSAWLREHGLETSPAVHTEDVAPIDRLRALAELGADRPGAEFLVIVSPDRHGLHRREWWPVAHAAAERGLGVLVTVSEAVDLAGHAARLAAIGGAHPSDDTSEESFA</sequence>
<proteinExistence type="predicted"/>
<reference evidence="2" key="1">
    <citation type="journal article" date="2019" name="Int. J. Syst. Evol. Microbiol.">
        <title>The Global Catalogue of Microorganisms (GCM) 10K type strain sequencing project: providing services to taxonomists for standard genome sequencing and annotation.</title>
        <authorList>
            <consortium name="The Broad Institute Genomics Platform"/>
            <consortium name="The Broad Institute Genome Sequencing Center for Infectious Disease"/>
            <person name="Wu L."/>
            <person name="Ma J."/>
        </authorList>
    </citation>
    <scope>NUCLEOTIDE SEQUENCE [LARGE SCALE GENOMIC DNA]</scope>
    <source>
        <strain evidence="2">CCUG 52478</strain>
    </source>
</reference>
<evidence type="ECO:0000313" key="1">
    <source>
        <dbReference type="EMBL" id="MFD1248482.1"/>
    </source>
</evidence>
<name>A0ABW3W0Y3_9ACTN</name>
<dbReference type="InterPro" id="IPR027417">
    <property type="entry name" value="P-loop_NTPase"/>
</dbReference>
<dbReference type="Proteomes" id="UP001597229">
    <property type="component" value="Unassembled WGS sequence"/>
</dbReference>
<comment type="caution">
    <text evidence="1">The sequence shown here is derived from an EMBL/GenBank/DDBJ whole genome shotgun (WGS) entry which is preliminary data.</text>
</comment>